<dbReference type="RefSeq" id="WP_092317823.1">
    <property type="nucleotide sequence ID" value="NZ_FOKY01000001.1"/>
</dbReference>
<keyword evidence="2" id="KW-1185">Reference proteome</keyword>
<evidence type="ECO:0000313" key="2">
    <source>
        <dbReference type="Proteomes" id="UP000240042"/>
    </source>
</evidence>
<protein>
    <submittedName>
        <fullName evidence="1">Uncharacterized protein</fullName>
    </submittedName>
</protein>
<sequence>MRFLFIFLVVPVLGFSQSQLFENYLERSVDSPGKIGTQVSSTLTGVKGTRPNDVFDLNILLYQRTNYYIPDDEVIGVIKGRLTTEFALSSFDRIAELQKNPEINISNYGSEFIKYYEEVSNYTLFQQIFDETLKKTLEEYTQDQNQNTSDENTNSITDNIEENYQEYIEYNPENYNYTSLHYMEPKIVAEQIEVMKVESIPEFPSIAEVFANSKASLTAEELQILANYEELYRAYSNTIVIYNKILEAQEAAYNPQFDPADPKETFTIMLSGEKTRHFWSSEIKLDGEKNYQSFDEIVWYLGYELPLTKKDLRALVDLFENNDRIEYYIKGSGGELRFQLSDGLTRGFKILLDAYARGKFISTPDPISPLFR</sequence>
<name>A0A1I1D8J2_BREAD</name>
<proteinExistence type="predicted"/>
<evidence type="ECO:0000313" key="1">
    <source>
        <dbReference type="EMBL" id="SFB70656.1"/>
    </source>
</evidence>
<organism evidence="1 2">
    <name type="scientific">Brevinema andersonii</name>
    <dbReference type="NCBI Taxonomy" id="34097"/>
    <lineage>
        <taxon>Bacteria</taxon>
        <taxon>Pseudomonadati</taxon>
        <taxon>Spirochaetota</taxon>
        <taxon>Spirochaetia</taxon>
        <taxon>Brevinematales</taxon>
        <taxon>Brevinemataceae</taxon>
        <taxon>Brevinema</taxon>
    </lineage>
</organism>
<reference evidence="2" key="1">
    <citation type="submission" date="2016-10" db="EMBL/GenBank/DDBJ databases">
        <authorList>
            <person name="Varghese N."/>
            <person name="Submissions S."/>
        </authorList>
    </citation>
    <scope>NUCLEOTIDE SEQUENCE [LARGE SCALE GENOMIC DNA]</scope>
    <source>
        <strain evidence="2">ATCC 43811</strain>
    </source>
</reference>
<accession>A0A1I1D8J2</accession>
<dbReference type="EMBL" id="FOKY01000001">
    <property type="protein sequence ID" value="SFB70656.1"/>
    <property type="molecule type" value="Genomic_DNA"/>
</dbReference>
<dbReference type="STRING" id="34097.SAMN02745150_00369"/>
<gene>
    <name evidence="1" type="ORF">SAMN02745150_00369</name>
</gene>
<dbReference type="Proteomes" id="UP000240042">
    <property type="component" value="Unassembled WGS sequence"/>
</dbReference>
<dbReference type="AlphaFoldDB" id="A0A1I1D8J2"/>